<dbReference type="GO" id="GO:0046872">
    <property type="term" value="F:metal ion binding"/>
    <property type="evidence" value="ECO:0007669"/>
    <property type="project" value="UniProtKB-KW"/>
</dbReference>
<feature type="active site" description="Phosphoserine intermediate" evidence="2">
    <location>
        <position position="247"/>
    </location>
</feature>
<evidence type="ECO:0000256" key="3">
    <source>
        <dbReference type="PIRSR" id="PIRSR601952-2"/>
    </source>
</evidence>
<dbReference type="EC" id="3.1.3.1" evidence="5"/>
<reference evidence="5 6" key="1">
    <citation type="submission" date="2019-03" db="EMBL/GenBank/DDBJ databases">
        <title>Deep-cultivation of Planctomycetes and their phenomic and genomic characterization uncovers novel biology.</title>
        <authorList>
            <person name="Wiegand S."/>
            <person name="Jogler M."/>
            <person name="Boedeker C."/>
            <person name="Pinto D."/>
            <person name="Vollmers J."/>
            <person name="Rivas-Marin E."/>
            <person name="Kohn T."/>
            <person name="Peeters S.H."/>
            <person name="Heuer A."/>
            <person name="Rast P."/>
            <person name="Oberbeckmann S."/>
            <person name="Bunk B."/>
            <person name="Jeske O."/>
            <person name="Meyerdierks A."/>
            <person name="Storesund J.E."/>
            <person name="Kallscheuer N."/>
            <person name="Luecker S."/>
            <person name="Lage O.M."/>
            <person name="Pohl T."/>
            <person name="Merkel B.J."/>
            <person name="Hornburger P."/>
            <person name="Mueller R.-W."/>
            <person name="Bruemmer F."/>
            <person name="Labrenz M."/>
            <person name="Spormann A.M."/>
            <person name="Op den Camp H."/>
            <person name="Overmann J."/>
            <person name="Amann R."/>
            <person name="Jetten M.S.M."/>
            <person name="Mascher T."/>
            <person name="Medema M.H."/>
            <person name="Devos D.P."/>
            <person name="Kaster A.-K."/>
            <person name="Ovreas L."/>
            <person name="Rohde M."/>
            <person name="Galperin M.Y."/>
            <person name="Jogler C."/>
        </authorList>
    </citation>
    <scope>NUCLEOTIDE SEQUENCE [LARGE SCALE GENOMIC DNA]</scope>
    <source>
        <strain evidence="5 6">V202</strain>
    </source>
</reference>
<feature type="binding site" evidence="3">
    <location>
        <position position="533"/>
    </location>
    <ligand>
        <name>Zn(2+)</name>
        <dbReference type="ChEBI" id="CHEBI:29105"/>
        <label>2</label>
    </ligand>
</feature>
<evidence type="ECO:0000313" key="6">
    <source>
        <dbReference type="Proteomes" id="UP000318384"/>
    </source>
</evidence>
<dbReference type="SUPFAM" id="SSF53649">
    <property type="entry name" value="Alkaline phosphatase-like"/>
    <property type="match status" value="1"/>
</dbReference>
<feature type="chain" id="PRO_5021735957" evidence="4">
    <location>
        <begin position="24"/>
        <end position="566"/>
    </location>
</feature>
<keyword evidence="3" id="KW-0862">Zinc</keyword>
<dbReference type="InterPro" id="IPR017850">
    <property type="entry name" value="Alkaline_phosphatase_core_sf"/>
</dbReference>
<feature type="binding site" evidence="3">
    <location>
        <position position="491"/>
    </location>
    <ligand>
        <name>Zn(2+)</name>
        <dbReference type="ChEBI" id="CHEBI:29105"/>
        <label>2</label>
    </ligand>
</feature>
<comment type="cofactor">
    <cofactor evidence="3">
        <name>Mg(2+)</name>
        <dbReference type="ChEBI" id="CHEBI:18420"/>
    </cofactor>
    <text evidence="3">Binds 1 Mg(2+) ion.</text>
</comment>
<dbReference type="EMBL" id="CP037422">
    <property type="protein sequence ID" value="QDU12101.1"/>
    <property type="molecule type" value="Genomic_DNA"/>
</dbReference>
<dbReference type="InterPro" id="IPR001952">
    <property type="entry name" value="Alkaline_phosphatase"/>
</dbReference>
<protein>
    <submittedName>
        <fullName evidence="5">Alkaline phosphatase 3</fullName>
        <ecNumber evidence="5">3.1.3.1</ecNumber>
    </submittedName>
</protein>
<feature type="binding site" evidence="3">
    <location>
        <position position="300"/>
    </location>
    <ligand>
        <name>Mg(2+)</name>
        <dbReference type="ChEBI" id="CHEBI:18420"/>
    </ligand>
</feature>
<dbReference type="AlphaFoldDB" id="A0A517X3L3"/>
<feature type="binding site" evidence="3">
    <location>
        <position position="487"/>
    </location>
    <ligand>
        <name>Zn(2+)</name>
        <dbReference type="ChEBI" id="CHEBI:29105"/>
        <label>2</label>
    </ligand>
</feature>
<dbReference type="RefSeq" id="WP_145180045.1">
    <property type="nucleotide sequence ID" value="NZ_CP037422.1"/>
</dbReference>
<feature type="binding site" evidence="3">
    <location>
        <position position="482"/>
    </location>
    <ligand>
        <name>Mg(2+)</name>
        <dbReference type="ChEBI" id="CHEBI:18420"/>
    </ligand>
</feature>
<keyword evidence="6" id="KW-1185">Reference proteome</keyword>
<evidence type="ECO:0000313" key="5">
    <source>
        <dbReference type="EMBL" id="QDU12101.1"/>
    </source>
</evidence>
<accession>A0A517X3L3</accession>
<dbReference type="Proteomes" id="UP000318384">
    <property type="component" value="Chromosome"/>
</dbReference>
<keyword evidence="5" id="KW-0378">Hydrolase</keyword>
<keyword evidence="1" id="KW-0597">Phosphoprotein</keyword>
<dbReference type="SMART" id="SM00098">
    <property type="entry name" value="alkPPc"/>
    <property type="match status" value="1"/>
</dbReference>
<dbReference type="Gene3D" id="3.40.720.10">
    <property type="entry name" value="Alkaline Phosphatase, subunit A"/>
    <property type="match status" value="1"/>
</dbReference>
<dbReference type="OrthoDB" id="9794455at2"/>
<dbReference type="Pfam" id="PF00245">
    <property type="entry name" value="Alk_phosphatase"/>
    <property type="match status" value="1"/>
</dbReference>
<dbReference type="PANTHER" id="PTHR11596">
    <property type="entry name" value="ALKALINE PHOSPHATASE"/>
    <property type="match status" value="1"/>
</dbReference>
<keyword evidence="3" id="KW-0460">Magnesium</keyword>
<evidence type="ECO:0000256" key="1">
    <source>
        <dbReference type="ARBA" id="ARBA00022553"/>
    </source>
</evidence>
<organism evidence="5 6">
    <name type="scientific">Gimesia aquarii</name>
    <dbReference type="NCBI Taxonomy" id="2527964"/>
    <lineage>
        <taxon>Bacteria</taxon>
        <taxon>Pseudomonadati</taxon>
        <taxon>Planctomycetota</taxon>
        <taxon>Planctomycetia</taxon>
        <taxon>Planctomycetales</taxon>
        <taxon>Planctomycetaceae</taxon>
        <taxon>Gimesia</taxon>
    </lineage>
</organism>
<keyword evidence="4" id="KW-0732">Signal</keyword>
<proteinExistence type="predicted"/>
<comment type="cofactor">
    <cofactor evidence="3">
        <name>Zn(2+)</name>
        <dbReference type="ChEBI" id="CHEBI:29105"/>
    </cofactor>
    <text evidence="3">Binds 2 Zn(2+) ions.</text>
</comment>
<dbReference type="CDD" id="cd16012">
    <property type="entry name" value="ALP"/>
    <property type="match status" value="1"/>
</dbReference>
<evidence type="ECO:0000256" key="4">
    <source>
        <dbReference type="SAM" id="SignalP"/>
    </source>
</evidence>
<gene>
    <name evidence="5" type="primary">phoB_3</name>
    <name evidence="5" type="ORF">V202x_55260</name>
</gene>
<feature type="signal peptide" evidence="4">
    <location>
        <begin position="1"/>
        <end position="23"/>
    </location>
</feature>
<sequence precursor="true">MKYLTRILFITSMFLLFHDIASAADPIREIQNNAVLHNRSPVLHWGYNPDNYSTWTSHSLRLVPVYTFGTKGSGSGIDLKSYTKENSPYRSSDALRQIYGYLPENSLNPQAEYLDNTNIADMQQAALSAGKKHIFLVIFDGMDWQTTQAAALYYSGKVYKKGRGHGLHFLDYTAGDTTQYGFAVTAPHNEETETNVNDQTVLNPGGQLRSGYNSAKGGPNPWSPGNDNKYIIGNKGNGFGEHAYPDSANTAMAMTSGVKSYKKALNVDHLGGQVSTIAHDAQQEGYAIGIVTSVPLSHATPAAAYAHNVSRHDYQDLARDLLGQASISHPHQPLTGMNVVIGGGYGFPAKDKDVDRQGANFIPGTAYITSETISKANVKNGGQYTVAVRTLGQNGHESLKRAAEEARRKGTRLLGVYGVGKYEGHLPYQTANGDYQPANGKKDVAEQYTPADLYENPTLAEMTASAIKVLSADKEGFWMMVEAGDVDWANHDTNLDNSIGAVKSGDDAIKVITDWVERNSNWNESILIVTADHGHYLNLDQPEVIAAAKANEKKSQYKQTNASSGP</sequence>
<name>A0A517X3L3_9PLAN</name>
<feature type="binding site" evidence="3">
    <location>
        <position position="532"/>
    </location>
    <ligand>
        <name>Zn(2+)</name>
        <dbReference type="ChEBI" id="CHEBI:29105"/>
        <label>2</label>
    </ligand>
</feature>
<dbReference type="GO" id="GO:0004035">
    <property type="term" value="F:alkaline phosphatase activity"/>
    <property type="evidence" value="ECO:0007669"/>
    <property type="project" value="UniProtKB-EC"/>
</dbReference>
<feature type="binding site" evidence="3">
    <location>
        <position position="298"/>
    </location>
    <ligand>
        <name>Mg(2+)</name>
        <dbReference type="ChEBI" id="CHEBI:18420"/>
    </ligand>
</feature>
<evidence type="ECO:0000256" key="2">
    <source>
        <dbReference type="PIRSR" id="PIRSR601952-1"/>
    </source>
</evidence>
<keyword evidence="3" id="KW-0479">Metal-binding</keyword>
<dbReference type="PANTHER" id="PTHR11596:SF5">
    <property type="entry name" value="ALKALINE PHOSPHATASE"/>
    <property type="match status" value="1"/>
</dbReference>